<sequence>MRTFLASVTVTLKSRRSFWTVLGLGWGRRRLRLWTSLCLWHSKRDRRASGHDGLPKEFYWAFWELLGPDFLEVYKILLEKGILADTMRKGALAFLFKSWNRTELKNWRPLTLLTTDYKILAKVLALRLKRVMGRVLERLGFGPGVLSWLRTLYRQVYSCVRVNGFLSRPVEQAGGVRQGCPL</sequence>
<keyword evidence="2" id="KW-1185">Reference proteome</keyword>
<evidence type="ECO:0000313" key="1">
    <source>
        <dbReference type="EMBL" id="KAJ8359446.1"/>
    </source>
</evidence>
<comment type="caution">
    <text evidence="1">The sequence shown here is derived from an EMBL/GenBank/DDBJ whole genome shotgun (WGS) entry which is preliminary data.</text>
</comment>
<dbReference type="AlphaFoldDB" id="A0A9Q1IYS0"/>
<evidence type="ECO:0008006" key="3">
    <source>
        <dbReference type="Google" id="ProtNLM"/>
    </source>
</evidence>
<dbReference type="PANTHER" id="PTHR19446">
    <property type="entry name" value="REVERSE TRANSCRIPTASES"/>
    <property type="match status" value="1"/>
</dbReference>
<gene>
    <name evidence="1" type="ORF">SKAU_G00159710</name>
</gene>
<accession>A0A9Q1IYS0</accession>
<reference evidence="1" key="1">
    <citation type="journal article" date="2023" name="Science">
        <title>Genome structures resolve the early diversification of teleost fishes.</title>
        <authorList>
            <person name="Parey E."/>
            <person name="Louis A."/>
            <person name="Montfort J."/>
            <person name="Bouchez O."/>
            <person name="Roques C."/>
            <person name="Iampietro C."/>
            <person name="Lluch J."/>
            <person name="Castinel A."/>
            <person name="Donnadieu C."/>
            <person name="Desvignes T."/>
            <person name="Floi Bucao C."/>
            <person name="Jouanno E."/>
            <person name="Wen M."/>
            <person name="Mejri S."/>
            <person name="Dirks R."/>
            <person name="Jansen H."/>
            <person name="Henkel C."/>
            <person name="Chen W.J."/>
            <person name="Zahm M."/>
            <person name="Cabau C."/>
            <person name="Klopp C."/>
            <person name="Thompson A.W."/>
            <person name="Robinson-Rechavi M."/>
            <person name="Braasch I."/>
            <person name="Lecointre G."/>
            <person name="Bobe J."/>
            <person name="Postlethwait J.H."/>
            <person name="Berthelot C."/>
            <person name="Roest Crollius H."/>
            <person name="Guiguen Y."/>
        </authorList>
    </citation>
    <scope>NUCLEOTIDE SEQUENCE</scope>
    <source>
        <strain evidence="1">WJC10195</strain>
    </source>
</reference>
<evidence type="ECO:0000313" key="2">
    <source>
        <dbReference type="Proteomes" id="UP001152622"/>
    </source>
</evidence>
<protein>
    <recommendedName>
        <fullName evidence="3">Reverse transcriptase</fullName>
    </recommendedName>
</protein>
<name>A0A9Q1IYS0_SYNKA</name>
<dbReference type="Proteomes" id="UP001152622">
    <property type="component" value="Chromosome 5"/>
</dbReference>
<proteinExistence type="predicted"/>
<dbReference type="EMBL" id="JAINUF010000005">
    <property type="protein sequence ID" value="KAJ8359446.1"/>
    <property type="molecule type" value="Genomic_DNA"/>
</dbReference>
<organism evidence="1 2">
    <name type="scientific">Synaphobranchus kaupii</name>
    <name type="common">Kaup's arrowtooth eel</name>
    <dbReference type="NCBI Taxonomy" id="118154"/>
    <lineage>
        <taxon>Eukaryota</taxon>
        <taxon>Metazoa</taxon>
        <taxon>Chordata</taxon>
        <taxon>Craniata</taxon>
        <taxon>Vertebrata</taxon>
        <taxon>Euteleostomi</taxon>
        <taxon>Actinopterygii</taxon>
        <taxon>Neopterygii</taxon>
        <taxon>Teleostei</taxon>
        <taxon>Anguilliformes</taxon>
        <taxon>Synaphobranchidae</taxon>
        <taxon>Synaphobranchus</taxon>
    </lineage>
</organism>
<dbReference type="OrthoDB" id="416119at2759"/>